<dbReference type="RefSeq" id="XP_004185122.1">
    <property type="nucleotide sequence ID" value="XM_004185074.1"/>
</dbReference>
<reference evidence="3 4" key="1">
    <citation type="submission" date="2012-10" db="EMBL/GenBank/DDBJ databases">
        <authorList>
            <person name="Zafar N."/>
            <person name="Inman J."/>
            <person name="Hall N."/>
            <person name="Lorenzi H."/>
            <person name="Caler E."/>
        </authorList>
    </citation>
    <scope>NUCLEOTIDE SEQUENCE [LARGE SCALE GENOMIC DNA]</scope>
    <source>
        <strain evidence="3 4">IP1</strain>
    </source>
</reference>
<dbReference type="PANTHER" id="PTHR21586:SF0">
    <property type="entry name" value="PP2C-LIKE DOMAIN-CONTAINING PROTEIN CG9801"/>
    <property type="match status" value="1"/>
</dbReference>
<dbReference type="AlphaFoldDB" id="A0A0A1TZY5"/>
<dbReference type="VEuPathDB" id="AmoebaDB:EIN_281370"/>
<dbReference type="Pfam" id="PF13672">
    <property type="entry name" value="PP2C_2"/>
    <property type="match status" value="1"/>
</dbReference>
<dbReference type="OrthoDB" id="2556847at2759"/>
<gene>
    <name evidence="3" type="ORF">EIN_281370</name>
</gene>
<evidence type="ECO:0000259" key="2">
    <source>
        <dbReference type="Pfam" id="PF13672"/>
    </source>
</evidence>
<dbReference type="PANTHER" id="PTHR21586">
    <property type="entry name" value="TIPA"/>
    <property type="match status" value="1"/>
</dbReference>
<sequence>MSETASAKVFNTTFKKALKCVPDVKFNTIDNSVFSRHIIENPSTIVGHGFSFGLSSFNNYPVFPTGDKQGEPNSDYIGILRFKNATCLVVCDGCGWNKDSARASKLAVETILSLSVEILPKADTLRNAAKGIVNMMSCAHDKIVAGNLIRVANGTTTILVAFTVCTKKHPQTIFVSVGDCEAFIYQHDTNKTIPINKKWQRPLEKVQDSLGCIGCTANGLPDLKTHSIKVFKTKVQDVVIVTTDGMSDNISMNNNYSKKVLDEIITEKMKKSSSLINFIEQMNDFVITSTADLKSFHVNNPTKKREVGMFQGKLDHTTIGTYMVDTEYIDIGIVDNFHSYEIEDTYTPHSLRQTRSLSLGSKDLVNHLTLSEKDQRNSSEKEFSSFEPFSVSQKIEYSRPVYTPIFKNKGGAISPPQLDRLSPLTISPPQSQPEKKVEKKAEIVFRFSPSPTHQPPKESFFVKFAQK</sequence>
<dbReference type="InterPro" id="IPR053287">
    <property type="entry name" value="PP2C-like_domain"/>
</dbReference>
<dbReference type="Proteomes" id="UP000014680">
    <property type="component" value="Unassembled WGS sequence"/>
</dbReference>
<dbReference type="Gene3D" id="3.60.40.10">
    <property type="entry name" value="PPM-type phosphatase domain"/>
    <property type="match status" value="1"/>
</dbReference>
<keyword evidence="4" id="KW-1185">Reference proteome</keyword>
<evidence type="ECO:0000313" key="4">
    <source>
        <dbReference type="Proteomes" id="UP000014680"/>
    </source>
</evidence>
<dbReference type="OMA" id="IERFTNC"/>
<name>A0A0A1TZY5_ENTIV</name>
<dbReference type="EMBL" id="KB207030">
    <property type="protein sequence ID" value="ELP85776.1"/>
    <property type="molecule type" value="Genomic_DNA"/>
</dbReference>
<evidence type="ECO:0000256" key="1">
    <source>
        <dbReference type="SAM" id="MobiDB-lite"/>
    </source>
</evidence>
<protein>
    <recommendedName>
        <fullName evidence="2">PPM-type phosphatase domain-containing protein</fullName>
    </recommendedName>
</protein>
<feature type="domain" description="PPM-type phosphatase" evidence="2">
    <location>
        <begin position="68"/>
        <end position="256"/>
    </location>
</feature>
<feature type="region of interest" description="Disordered" evidence="1">
    <location>
        <begin position="416"/>
        <end position="438"/>
    </location>
</feature>
<dbReference type="InterPro" id="IPR036457">
    <property type="entry name" value="PPM-type-like_dom_sf"/>
</dbReference>
<evidence type="ECO:0000313" key="3">
    <source>
        <dbReference type="EMBL" id="ELP85776.1"/>
    </source>
</evidence>
<accession>A0A0A1TZY5</accession>
<dbReference type="InterPro" id="IPR001932">
    <property type="entry name" value="PPM-type_phosphatase-like_dom"/>
</dbReference>
<dbReference type="SUPFAM" id="SSF81606">
    <property type="entry name" value="PP2C-like"/>
    <property type="match status" value="1"/>
</dbReference>
<dbReference type="GeneID" id="14884755"/>
<dbReference type="KEGG" id="eiv:EIN_281370"/>
<proteinExistence type="predicted"/>
<organism evidence="3 4">
    <name type="scientific">Entamoeba invadens IP1</name>
    <dbReference type="NCBI Taxonomy" id="370355"/>
    <lineage>
        <taxon>Eukaryota</taxon>
        <taxon>Amoebozoa</taxon>
        <taxon>Evosea</taxon>
        <taxon>Archamoebae</taxon>
        <taxon>Mastigamoebida</taxon>
        <taxon>Entamoebidae</taxon>
        <taxon>Entamoeba</taxon>
    </lineage>
</organism>